<feature type="chain" id="PRO_5043785482" description="Prolamin-like domain-containing protein" evidence="2">
    <location>
        <begin position="23"/>
        <end position="172"/>
    </location>
</feature>
<sequence>MAKLSNHVIILVAFSIATTTIAKEEITAELCAAEFGHECGEQVYDKLFLPNQTSILTLNCCYKLVQMGYPCHNRLTLSTLASPEHKRNNWTEILTNSDKLYNKCDKLTKPGNAIYLATCIGKIGYECGGEVYNTVVHDKGNISKSCCGKLVQMGETIEKSKKIFRQCMSKNE</sequence>
<dbReference type="PANTHER" id="PTHR31951:SF22">
    <property type="entry name" value="ECA1 GAMETOGENESIS RELATED FAMILY"/>
    <property type="match status" value="1"/>
</dbReference>
<accession>A0AAV1YJI5</accession>
<comment type="caution">
    <text evidence="4">The sequence shown here is derived from an EMBL/GenBank/DDBJ whole genome shotgun (WGS) entry which is preliminary data.</text>
</comment>
<protein>
    <recommendedName>
        <fullName evidence="3">Prolamin-like domain-containing protein</fullName>
    </recommendedName>
</protein>
<dbReference type="PANTHER" id="PTHR31951">
    <property type="entry name" value="BIFUNCTIONAL INHIBITOR/LIPID-TRANSFER PROTEIN/SEED STORAGE 2S ALBUMIN SUPERFAMILY PROTEIN-RELATED"/>
    <property type="match status" value="1"/>
</dbReference>
<dbReference type="Proteomes" id="UP001497480">
    <property type="component" value="Unassembled WGS sequence"/>
</dbReference>
<evidence type="ECO:0000313" key="5">
    <source>
        <dbReference type="Proteomes" id="UP001497480"/>
    </source>
</evidence>
<evidence type="ECO:0000256" key="2">
    <source>
        <dbReference type="SAM" id="SignalP"/>
    </source>
</evidence>
<gene>
    <name evidence="4" type="ORF">LLUT_LOCUS34819</name>
</gene>
<dbReference type="Pfam" id="PF05617">
    <property type="entry name" value="Prolamin_like"/>
    <property type="match status" value="2"/>
</dbReference>
<organism evidence="4 5">
    <name type="scientific">Lupinus luteus</name>
    <name type="common">European yellow lupine</name>
    <dbReference type="NCBI Taxonomy" id="3873"/>
    <lineage>
        <taxon>Eukaryota</taxon>
        <taxon>Viridiplantae</taxon>
        <taxon>Streptophyta</taxon>
        <taxon>Embryophyta</taxon>
        <taxon>Tracheophyta</taxon>
        <taxon>Spermatophyta</taxon>
        <taxon>Magnoliopsida</taxon>
        <taxon>eudicotyledons</taxon>
        <taxon>Gunneridae</taxon>
        <taxon>Pentapetalae</taxon>
        <taxon>rosids</taxon>
        <taxon>fabids</taxon>
        <taxon>Fabales</taxon>
        <taxon>Fabaceae</taxon>
        <taxon>Papilionoideae</taxon>
        <taxon>50 kb inversion clade</taxon>
        <taxon>genistoids sensu lato</taxon>
        <taxon>core genistoids</taxon>
        <taxon>Genisteae</taxon>
        <taxon>Lupinus</taxon>
    </lineage>
</organism>
<evidence type="ECO:0000259" key="3">
    <source>
        <dbReference type="Pfam" id="PF05617"/>
    </source>
</evidence>
<keyword evidence="5" id="KW-1185">Reference proteome</keyword>
<name>A0AAV1YJI5_LUPLU</name>
<proteinExistence type="predicted"/>
<feature type="domain" description="Prolamin-like" evidence="3">
    <location>
        <begin position="31"/>
        <end position="105"/>
    </location>
</feature>
<dbReference type="AlphaFoldDB" id="A0AAV1YJI5"/>
<reference evidence="4 5" key="1">
    <citation type="submission" date="2024-03" db="EMBL/GenBank/DDBJ databases">
        <authorList>
            <person name="Martinez-Hernandez J."/>
        </authorList>
    </citation>
    <scope>NUCLEOTIDE SEQUENCE [LARGE SCALE GENOMIC DNA]</scope>
</reference>
<feature type="signal peptide" evidence="2">
    <location>
        <begin position="1"/>
        <end position="22"/>
    </location>
</feature>
<evidence type="ECO:0000256" key="1">
    <source>
        <dbReference type="ARBA" id="ARBA00022729"/>
    </source>
</evidence>
<dbReference type="EMBL" id="CAXHTB010000025">
    <property type="protein sequence ID" value="CAL0333759.1"/>
    <property type="molecule type" value="Genomic_DNA"/>
</dbReference>
<dbReference type="InterPro" id="IPR008502">
    <property type="entry name" value="Prolamin-like"/>
</dbReference>
<feature type="domain" description="Prolamin-like" evidence="3">
    <location>
        <begin position="118"/>
        <end position="155"/>
    </location>
</feature>
<keyword evidence="1 2" id="KW-0732">Signal</keyword>
<evidence type="ECO:0000313" key="4">
    <source>
        <dbReference type="EMBL" id="CAL0333759.1"/>
    </source>
</evidence>